<sequence>MSIALCPYNSFRPCDTTQCKPAQDAGGVCPTTKMIELLAEISGKTGA</sequence>
<dbReference type="Proteomes" id="UP000034588">
    <property type="component" value="Unassembled WGS sequence"/>
</dbReference>
<reference evidence="1 2" key="1">
    <citation type="journal article" date="2015" name="Nature">
        <title>rRNA introns, odd ribosomes, and small enigmatic genomes across a large radiation of phyla.</title>
        <authorList>
            <person name="Brown C.T."/>
            <person name="Hug L.A."/>
            <person name="Thomas B.C."/>
            <person name="Sharon I."/>
            <person name="Castelle C.J."/>
            <person name="Singh A."/>
            <person name="Wilkins M.J."/>
            <person name="Williams K.H."/>
            <person name="Banfield J.F."/>
        </authorList>
    </citation>
    <scope>NUCLEOTIDE SEQUENCE [LARGE SCALE GENOMIC DNA]</scope>
</reference>
<accession>A0A0G1VUQ8</accession>
<protein>
    <submittedName>
        <fullName evidence="1">Uncharacterized protein</fullName>
    </submittedName>
</protein>
<name>A0A0G1VUQ8_9BACT</name>
<evidence type="ECO:0000313" key="1">
    <source>
        <dbReference type="EMBL" id="KKW10181.1"/>
    </source>
</evidence>
<dbReference type="AlphaFoldDB" id="A0A0G1VUQ8"/>
<evidence type="ECO:0000313" key="2">
    <source>
        <dbReference type="Proteomes" id="UP000034588"/>
    </source>
</evidence>
<proteinExistence type="predicted"/>
<organism evidence="1 2">
    <name type="scientific">Candidatus Gottesmanbacteria bacterium GW2011_GWB1_49_7</name>
    <dbReference type="NCBI Taxonomy" id="1618448"/>
    <lineage>
        <taxon>Bacteria</taxon>
        <taxon>Candidatus Gottesmaniibacteriota</taxon>
    </lineage>
</organism>
<dbReference type="EMBL" id="LCQD01000046">
    <property type="protein sequence ID" value="KKW10181.1"/>
    <property type="molecule type" value="Genomic_DNA"/>
</dbReference>
<gene>
    <name evidence="1" type="ORF">UY48_C0046G0005</name>
</gene>
<comment type="caution">
    <text evidence="1">The sequence shown here is derived from an EMBL/GenBank/DDBJ whole genome shotgun (WGS) entry which is preliminary data.</text>
</comment>